<protein>
    <submittedName>
        <fullName evidence="1">Uncharacterized protein</fullName>
    </submittedName>
</protein>
<accession>A0ABZ2RQD0</accession>
<dbReference type="EMBL" id="CP148066">
    <property type="protein sequence ID" value="WXL28600.1"/>
    <property type="molecule type" value="Genomic_DNA"/>
</dbReference>
<keyword evidence="2" id="KW-1185">Reference proteome</keyword>
<name>A0ABZ2RQD0_9BACT</name>
<organism evidence="1 2">
    <name type="scientific">[Mycoplasma] gypis</name>
    <dbReference type="NCBI Taxonomy" id="92404"/>
    <lineage>
        <taxon>Bacteria</taxon>
        <taxon>Bacillati</taxon>
        <taxon>Mycoplasmatota</taxon>
        <taxon>Mycoplasmoidales</taxon>
        <taxon>Metamycoplasmataceae</taxon>
        <taxon>Metamycoplasma</taxon>
    </lineage>
</organism>
<gene>
    <name evidence="1" type="ORF">WG616_01030</name>
</gene>
<dbReference type="RefSeq" id="WP_205498924.1">
    <property type="nucleotide sequence ID" value="NZ_CP148066.1"/>
</dbReference>
<reference evidence="1" key="1">
    <citation type="submission" date="2024-03" db="EMBL/GenBank/DDBJ databases">
        <title>Complete genome sequence of Mycoplasma gypis type strain B1/T1.</title>
        <authorList>
            <person name="Spergser J."/>
        </authorList>
    </citation>
    <scope>NUCLEOTIDE SEQUENCE [LARGE SCALE GENOMIC DNA]</scope>
    <source>
        <strain evidence="1">B1/T1</strain>
    </source>
</reference>
<proteinExistence type="predicted"/>
<evidence type="ECO:0000313" key="2">
    <source>
        <dbReference type="Proteomes" id="UP001460679"/>
    </source>
</evidence>
<evidence type="ECO:0000313" key="1">
    <source>
        <dbReference type="EMBL" id="WXL28600.1"/>
    </source>
</evidence>
<sequence length="183" mass="21545">MIELDAQLLLNHKEIEELKKIALDPKFATYLHNKAHDIKREVIPKLPYNTSRYRDNVKHMKDSLKVAKPKIKNIKIAEQKAKGWTVVMSFQNTKRYPYIVLAGFRRNISLANRRLKKFNGIPEQKIYFTYSNPQMEPYLLNKTIKRHAPEMVKELEQILAKGVEEIDAKNELQQSAPNELRYL</sequence>
<dbReference type="Proteomes" id="UP001460679">
    <property type="component" value="Chromosome"/>
</dbReference>